<comment type="caution">
    <text evidence="1">The sequence shown here is derived from an EMBL/GenBank/DDBJ whole genome shotgun (WGS) entry which is preliminary data.</text>
</comment>
<name>X1RQH5_9ZZZZ</name>
<proteinExistence type="predicted"/>
<accession>X1RQH5</accession>
<gene>
    <name evidence="1" type="ORF">S12H4_11281</name>
</gene>
<feature type="non-terminal residue" evidence="1">
    <location>
        <position position="1"/>
    </location>
</feature>
<organism evidence="1">
    <name type="scientific">marine sediment metagenome</name>
    <dbReference type="NCBI Taxonomy" id="412755"/>
    <lineage>
        <taxon>unclassified sequences</taxon>
        <taxon>metagenomes</taxon>
        <taxon>ecological metagenomes</taxon>
    </lineage>
</organism>
<sequence>RLMEQAGEAIRDNSFKNFKREFRGNYQGK</sequence>
<dbReference type="EMBL" id="BARW01005025">
    <property type="protein sequence ID" value="GAI69251.1"/>
    <property type="molecule type" value="Genomic_DNA"/>
</dbReference>
<dbReference type="AlphaFoldDB" id="X1RQH5"/>
<reference evidence="1" key="1">
    <citation type="journal article" date="2014" name="Front. Microbiol.">
        <title>High frequency of phylogenetically diverse reductive dehalogenase-homologous genes in deep subseafloor sedimentary metagenomes.</title>
        <authorList>
            <person name="Kawai M."/>
            <person name="Futagami T."/>
            <person name="Toyoda A."/>
            <person name="Takaki Y."/>
            <person name="Nishi S."/>
            <person name="Hori S."/>
            <person name="Arai W."/>
            <person name="Tsubouchi T."/>
            <person name="Morono Y."/>
            <person name="Uchiyama I."/>
            <person name="Ito T."/>
            <person name="Fujiyama A."/>
            <person name="Inagaki F."/>
            <person name="Takami H."/>
        </authorList>
    </citation>
    <scope>NUCLEOTIDE SEQUENCE</scope>
    <source>
        <strain evidence="1">Expedition CK06-06</strain>
    </source>
</reference>
<protein>
    <submittedName>
        <fullName evidence="1">Uncharacterized protein</fullName>
    </submittedName>
</protein>
<evidence type="ECO:0000313" key="1">
    <source>
        <dbReference type="EMBL" id="GAI69251.1"/>
    </source>
</evidence>